<accession>A0A0V0H165</accession>
<dbReference type="EMBL" id="GEDG01027010">
    <property type="protein sequence ID" value="JAP14129.1"/>
    <property type="molecule type" value="Transcribed_RNA"/>
</dbReference>
<protein>
    <submittedName>
        <fullName evidence="1">Putative ovule protein</fullName>
    </submittedName>
</protein>
<evidence type="ECO:0000313" key="1">
    <source>
        <dbReference type="EMBL" id="JAP14129.1"/>
    </source>
</evidence>
<sequence length="76" mass="8793">MIYDDKWDELYELSVTIQFYTSIKWNSLYKPSMNISLYSGQIKQRTDFSTINQLGLCSNENKYCSSIITSACSSLI</sequence>
<name>A0A0V0H165_SOLCH</name>
<dbReference type="AlphaFoldDB" id="A0A0V0H165"/>
<organism evidence="1">
    <name type="scientific">Solanum chacoense</name>
    <name type="common">Chaco potato</name>
    <dbReference type="NCBI Taxonomy" id="4108"/>
    <lineage>
        <taxon>Eukaryota</taxon>
        <taxon>Viridiplantae</taxon>
        <taxon>Streptophyta</taxon>
        <taxon>Embryophyta</taxon>
        <taxon>Tracheophyta</taxon>
        <taxon>Spermatophyta</taxon>
        <taxon>Magnoliopsida</taxon>
        <taxon>eudicotyledons</taxon>
        <taxon>Gunneridae</taxon>
        <taxon>Pentapetalae</taxon>
        <taxon>asterids</taxon>
        <taxon>lamiids</taxon>
        <taxon>Solanales</taxon>
        <taxon>Solanaceae</taxon>
        <taxon>Solanoideae</taxon>
        <taxon>Solaneae</taxon>
        <taxon>Solanum</taxon>
    </lineage>
</organism>
<reference evidence="1" key="1">
    <citation type="submission" date="2015-12" db="EMBL/GenBank/DDBJ databases">
        <title>Gene expression during late stages of embryo sac development: a critical building block for successful pollen-pistil interactions.</title>
        <authorList>
            <person name="Liu Y."/>
            <person name="Joly V."/>
            <person name="Sabar M."/>
            <person name="Matton D.P."/>
        </authorList>
    </citation>
    <scope>NUCLEOTIDE SEQUENCE</scope>
</reference>
<proteinExistence type="predicted"/>